<evidence type="ECO:0000313" key="10">
    <source>
        <dbReference type="Proteomes" id="UP000010296"/>
    </source>
</evidence>
<keyword evidence="2 7" id="KW-1003">Cell membrane</keyword>
<evidence type="ECO:0000256" key="2">
    <source>
        <dbReference type="ARBA" id="ARBA00022475"/>
    </source>
</evidence>
<evidence type="ECO:0000259" key="8">
    <source>
        <dbReference type="PROSITE" id="PS50893"/>
    </source>
</evidence>
<proteinExistence type="inferred from homology"/>
<dbReference type="InterPro" id="IPR027417">
    <property type="entry name" value="P-loop_NTPase"/>
</dbReference>
<dbReference type="InterPro" id="IPR017879">
    <property type="entry name" value="PotA_ATP-bd"/>
</dbReference>
<accession>E6LH91</accession>
<dbReference type="GO" id="GO:0005524">
    <property type="term" value="F:ATP binding"/>
    <property type="evidence" value="ECO:0007669"/>
    <property type="project" value="UniProtKB-KW"/>
</dbReference>
<dbReference type="STRING" id="888064.HMPREF9088_1731"/>
<organism evidence="9 10">
    <name type="scientific">Enterococcus italicus (strain DSM 15952 / CCUG 50447 / LMG 22039 / TP 1.5)</name>
    <dbReference type="NCBI Taxonomy" id="888064"/>
    <lineage>
        <taxon>Bacteria</taxon>
        <taxon>Bacillati</taxon>
        <taxon>Bacillota</taxon>
        <taxon>Bacilli</taxon>
        <taxon>Lactobacillales</taxon>
        <taxon>Enterococcaceae</taxon>
        <taxon>Enterococcus</taxon>
    </lineage>
</organism>
<dbReference type="InterPro" id="IPR050093">
    <property type="entry name" value="ABC_SmlMolc_Importer"/>
</dbReference>
<dbReference type="GO" id="GO:0043190">
    <property type="term" value="C:ATP-binding cassette (ABC) transporter complex"/>
    <property type="evidence" value="ECO:0007669"/>
    <property type="project" value="InterPro"/>
</dbReference>
<reference evidence="9 10" key="1">
    <citation type="submission" date="2010-12" db="EMBL/GenBank/DDBJ databases">
        <authorList>
            <person name="Muzny D."/>
            <person name="Qin X."/>
            <person name="Deng J."/>
            <person name="Jiang H."/>
            <person name="Liu Y."/>
            <person name="Qu J."/>
            <person name="Song X.-Z."/>
            <person name="Zhang L."/>
            <person name="Thornton R."/>
            <person name="Coyle M."/>
            <person name="Francisco L."/>
            <person name="Jackson L."/>
            <person name="Javaid M."/>
            <person name="Korchina V."/>
            <person name="Kovar C."/>
            <person name="Mata R."/>
            <person name="Mathew T."/>
            <person name="Ngo R."/>
            <person name="Nguyen L."/>
            <person name="Nguyen N."/>
            <person name="Okwuonu G."/>
            <person name="Ongeri F."/>
            <person name="Pham C."/>
            <person name="Simmons D."/>
            <person name="Wilczek-Boney K."/>
            <person name="Hale W."/>
            <person name="Jakkamsetti A."/>
            <person name="Pham P."/>
            <person name="Ruth R."/>
            <person name="San Lucas F."/>
            <person name="Warren J."/>
            <person name="Zhang J."/>
            <person name="Zhao Z."/>
            <person name="Zhou C."/>
            <person name="Zhu D."/>
            <person name="Lee S."/>
            <person name="Bess C."/>
            <person name="Blankenburg K."/>
            <person name="Forbes L."/>
            <person name="Fu Q."/>
            <person name="Gubbala S."/>
            <person name="Hirani K."/>
            <person name="Jayaseelan J.C."/>
            <person name="Lara F."/>
            <person name="Munidasa M."/>
            <person name="Palculict T."/>
            <person name="Patil S."/>
            <person name="Pu L.-L."/>
            <person name="Saada N."/>
            <person name="Tang L."/>
            <person name="Weissenberger G."/>
            <person name="Zhu Y."/>
            <person name="Hemphill L."/>
            <person name="Shang Y."/>
            <person name="Youmans B."/>
            <person name="Ayvaz T."/>
            <person name="Ross M."/>
            <person name="Santibanez J."/>
            <person name="Aqrawi P."/>
            <person name="Gross S."/>
            <person name="Joshi V."/>
            <person name="Fowler G."/>
            <person name="Nazareth L."/>
            <person name="Reid J."/>
            <person name="Worley K."/>
            <person name="Petrosino J."/>
            <person name="Highlander S."/>
            <person name="Gibbs R."/>
        </authorList>
    </citation>
    <scope>NUCLEOTIDE SEQUENCE [LARGE SCALE GENOMIC DNA]</scope>
    <source>
        <strain evidence="10">DSM 15952 / CCUG 50447 / LMG 22039 / TP 1.5</strain>
    </source>
</reference>
<keyword evidence="9" id="KW-0378">Hydrolase</keyword>
<comment type="function">
    <text evidence="7">Part of the ABC transporter complex PotABCD involved in spermidine/putrescine import. Responsible for energy coupling to the transport system.</text>
</comment>
<protein>
    <recommendedName>
        <fullName evidence="7">Spermidine/putrescine import ATP-binding protein PotA</fullName>
        <ecNumber evidence="7">7.6.2.11</ecNumber>
    </recommendedName>
</protein>
<dbReference type="Gene3D" id="3.40.50.300">
    <property type="entry name" value="P-loop containing nucleotide triphosphate hydrolases"/>
    <property type="match status" value="1"/>
</dbReference>
<keyword evidence="5 7" id="KW-1278">Translocase</keyword>
<dbReference type="SUPFAM" id="SSF52540">
    <property type="entry name" value="P-loop containing nucleoside triphosphate hydrolases"/>
    <property type="match status" value="1"/>
</dbReference>
<dbReference type="InterPro" id="IPR003593">
    <property type="entry name" value="AAA+_ATPase"/>
</dbReference>
<evidence type="ECO:0000256" key="3">
    <source>
        <dbReference type="ARBA" id="ARBA00022741"/>
    </source>
</evidence>
<dbReference type="InterPro" id="IPR017871">
    <property type="entry name" value="ABC_transporter-like_CS"/>
</dbReference>
<dbReference type="PANTHER" id="PTHR42781:SF4">
    <property type="entry name" value="SPERMIDINE_PUTRESCINE IMPORT ATP-BINDING PROTEIN POTA"/>
    <property type="match status" value="1"/>
</dbReference>
<dbReference type="SMART" id="SM00382">
    <property type="entry name" value="AAA"/>
    <property type="match status" value="1"/>
</dbReference>
<evidence type="ECO:0000313" key="9">
    <source>
        <dbReference type="EMBL" id="EFU73423.1"/>
    </source>
</evidence>
<dbReference type="EMBL" id="AEPV01000067">
    <property type="protein sequence ID" value="EFU73423.1"/>
    <property type="molecule type" value="Genomic_DNA"/>
</dbReference>
<dbReference type="GO" id="GO:0016887">
    <property type="term" value="F:ATP hydrolysis activity"/>
    <property type="evidence" value="ECO:0007669"/>
    <property type="project" value="InterPro"/>
</dbReference>
<dbReference type="Proteomes" id="UP000010296">
    <property type="component" value="Unassembled WGS sequence"/>
</dbReference>
<dbReference type="PROSITE" id="PS00211">
    <property type="entry name" value="ABC_TRANSPORTER_1"/>
    <property type="match status" value="1"/>
</dbReference>
<dbReference type="AlphaFoldDB" id="E6LH91"/>
<gene>
    <name evidence="7 9" type="primary">potA</name>
    <name evidence="9" type="ORF">HMPREF9088_1731</name>
</gene>
<comment type="catalytic activity">
    <reaction evidence="7">
        <text>ATP + H2O + polyamine-[polyamine-binding protein]Side 1 = ADP + phosphate + polyamineSide 2 + [polyamine-binding protein]Side 1.</text>
        <dbReference type="EC" id="7.6.2.11"/>
    </reaction>
</comment>
<evidence type="ECO:0000256" key="7">
    <source>
        <dbReference type="RuleBase" id="RU364083"/>
    </source>
</evidence>
<dbReference type="InterPro" id="IPR013611">
    <property type="entry name" value="Transp-assoc_OB_typ2"/>
</dbReference>
<evidence type="ECO:0000256" key="4">
    <source>
        <dbReference type="ARBA" id="ARBA00022840"/>
    </source>
</evidence>
<dbReference type="Pfam" id="PF08402">
    <property type="entry name" value="TOBE_2"/>
    <property type="match status" value="1"/>
</dbReference>
<comment type="subunit">
    <text evidence="7">The complex is composed of two ATP-binding proteins (PotA), two transmembrane proteins (PotB and PotC) and a solute-binding protein (PotD).</text>
</comment>
<dbReference type="CDD" id="cd03300">
    <property type="entry name" value="ABC_PotA_N"/>
    <property type="match status" value="1"/>
</dbReference>
<dbReference type="PROSITE" id="PS50893">
    <property type="entry name" value="ABC_TRANSPORTER_2"/>
    <property type="match status" value="1"/>
</dbReference>
<dbReference type="HOGENOM" id="CLU_000604_1_1_9"/>
<keyword evidence="4 7" id="KW-0067">ATP-binding</keyword>
<comment type="similarity">
    <text evidence="7">Belongs to the ABC transporter superfamily. Spermidine/putrescine importer (TC 3.A.1.11.1) family.</text>
</comment>
<dbReference type="PATRIC" id="fig|888064.11.peg.720"/>
<comment type="caution">
    <text evidence="9">The sequence shown here is derived from an EMBL/GenBank/DDBJ whole genome shotgun (WGS) entry which is preliminary data.</text>
</comment>
<dbReference type="FunFam" id="3.40.50.300:FF:000133">
    <property type="entry name" value="Spermidine/putrescine import ATP-binding protein PotA"/>
    <property type="match status" value="1"/>
</dbReference>
<dbReference type="EC" id="7.6.2.11" evidence="7"/>
<evidence type="ECO:0000256" key="6">
    <source>
        <dbReference type="ARBA" id="ARBA00023136"/>
    </source>
</evidence>
<evidence type="ECO:0000256" key="5">
    <source>
        <dbReference type="ARBA" id="ARBA00022967"/>
    </source>
</evidence>
<dbReference type="Pfam" id="PF00005">
    <property type="entry name" value="ABC_tran"/>
    <property type="match status" value="1"/>
</dbReference>
<dbReference type="InterPro" id="IPR005893">
    <property type="entry name" value="PotA-like"/>
</dbReference>
<feature type="domain" description="ABC transporter" evidence="8">
    <location>
        <begin position="37"/>
        <end position="267"/>
    </location>
</feature>
<keyword evidence="3 7" id="KW-0547">Nucleotide-binding</keyword>
<dbReference type="InterPro" id="IPR008995">
    <property type="entry name" value="Mo/tungstate-bd_C_term_dom"/>
</dbReference>
<dbReference type="eggNOG" id="COG3842">
    <property type="taxonomic scope" value="Bacteria"/>
</dbReference>
<dbReference type="Gene3D" id="2.40.50.100">
    <property type="match status" value="1"/>
</dbReference>
<dbReference type="SUPFAM" id="SSF50331">
    <property type="entry name" value="MOP-like"/>
    <property type="match status" value="1"/>
</dbReference>
<evidence type="ECO:0000256" key="1">
    <source>
        <dbReference type="ARBA" id="ARBA00022448"/>
    </source>
</evidence>
<name>E6LH91_ENTI1</name>
<dbReference type="NCBIfam" id="TIGR01187">
    <property type="entry name" value="potA"/>
    <property type="match status" value="1"/>
</dbReference>
<keyword evidence="1 7" id="KW-0813">Transport</keyword>
<keyword evidence="6 7" id="KW-0472">Membrane</keyword>
<keyword evidence="10" id="KW-1185">Reference proteome</keyword>
<dbReference type="GO" id="GO:0015594">
    <property type="term" value="F:ABC-type putrescine transporter activity"/>
    <property type="evidence" value="ECO:0007669"/>
    <property type="project" value="InterPro"/>
</dbReference>
<dbReference type="PANTHER" id="PTHR42781">
    <property type="entry name" value="SPERMIDINE/PUTRESCINE IMPORT ATP-BINDING PROTEIN POTA"/>
    <property type="match status" value="1"/>
</dbReference>
<dbReference type="InterPro" id="IPR003439">
    <property type="entry name" value="ABC_transporter-like_ATP-bd"/>
</dbReference>
<sequence>MNNKARKTDMVCLQLRFEAMTYNTLYTRRKKMGKPIISFNDVVKRYDDEDVLKKVSFELEEGKFYTLLGPSGCGKTTILRIIAGFSEATEGDVFFEGKRINDVPANQRQVNTVFQDYALFPHMNVFDNVAFGLKIKKVPKKEIEQKVKQALRLVQLGGYESREISEMSGGQRQRVAIARAIINEPKVLLLDEPLSALDLKLRTDMQYELRELQQRLGITFIFVTHDQEEALAMSDEIFVINKGKIVQSGTPVDIYDEPINHFVADFVGESNIVNGTMIEDNVVEFVGKRFECVDGGMRTNEPVEVVIRPEDLSLTTVDKGKLVVRVDTQLFRGVHYEIICYDEQENEWMVHSTRKAVEGSQIGLAFEPEDIHVMRFNESEEEFDARLESYEE</sequence>